<dbReference type="PANTHER" id="PTHR43580:SF2">
    <property type="entry name" value="CYTOKINE-LIKE NUCLEAR FACTOR N-PAC"/>
    <property type="match status" value="1"/>
</dbReference>
<keyword evidence="2" id="KW-0560">Oxidoreductase</keyword>
<organism evidence="7 8">
    <name type="scientific">Aeromicrobium endophyticum</name>
    <dbReference type="NCBI Taxonomy" id="2292704"/>
    <lineage>
        <taxon>Bacteria</taxon>
        <taxon>Bacillati</taxon>
        <taxon>Actinomycetota</taxon>
        <taxon>Actinomycetes</taxon>
        <taxon>Propionibacteriales</taxon>
        <taxon>Nocardioidaceae</taxon>
        <taxon>Aeromicrobium</taxon>
    </lineage>
</organism>
<evidence type="ECO:0000256" key="1">
    <source>
        <dbReference type="ARBA" id="ARBA00009080"/>
    </source>
</evidence>
<feature type="domain" description="3-hydroxyisobutyrate dehydrogenase-like NAD-binding" evidence="6">
    <location>
        <begin position="167"/>
        <end position="275"/>
    </location>
</feature>
<proteinExistence type="inferred from homology"/>
<protein>
    <submittedName>
        <fullName evidence="7">NAD(P)-dependent oxidoreductase</fullName>
    </submittedName>
</protein>
<dbReference type="InterPro" id="IPR015815">
    <property type="entry name" value="HIBADH-related"/>
</dbReference>
<dbReference type="RefSeq" id="WP_119702328.1">
    <property type="nucleotide sequence ID" value="NZ_JBHSOI010000001.1"/>
</dbReference>
<dbReference type="InterPro" id="IPR029154">
    <property type="entry name" value="HIBADH-like_NADP-bd"/>
</dbReference>
<dbReference type="InterPro" id="IPR006115">
    <property type="entry name" value="6PGDH_NADP-bd"/>
</dbReference>
<evidence type="ECO:0000313" key="8">
    <source>
        <dbReference type="Proteomes" id="UP000265581"/>
    </source>
</evidence>
<dbReference type="SUPFAM" id="SSF48179">
    <property type="entry name" value="6-phosphogluconate dehydrogenase C-terminal domain-like"/>
    <property type="match status" value="1"/>
</dbReference>
<evidence type="ECO:0000256" key="4">
    <source>
        <dbReference type="PIRSR" id="PIRSR000103-1"/>
    </source>
</evidence>
<dbReference type="InterPro" id="IPR008927">
    <property type="entry name" value="6-PGluconate_DH-like_C_sf"/>
</dbReference>
<dbReference type="PIRSF" id="PIRSF000103">
    <property type="entry name" value="HIBADH"/>
    <property type="match status" value="1"/>
</dbReference>
<dbReference type="GO" id="GO:0051287">
    <property type="term" value="F:NAD binding"/>
    <property type="evidence" value="ECO:0007669"/>
    <property type="project" value="InterPro"/>
</dbReference>
<evidence type="ECO:0000256" key="3">
    <source>
        <dbReference type="ARBA" id="ARBA00023027"/>
    </source>
</evidence>
<comment type="similarity">
    <text evidence="1">Belongs to the HIBADH-related family.</text>
</comment>
<dbReference type="EMBL" id="QUBR01000001">
    <property type="protein sequence ID" value="REK72195.1"/>
    <property type="molecule type" value="Genomic_DNA"/>
</dbReference>
<dbReference type="Pfam" id="PF03446">
    <property type="entry name" value="NAD_binding_2"/>
    <property type="match status" value="1"/>
</dbReference>
<evidence type="ECO:0000259" key="5">
    <source>
        <dbReference type="Pfam" id="PF03446"/>
    </source>
</evidence>
<dbReference type="AlphaFoldDB" id="A0A371P8H5"/>
<accession>A0A371P8H5</accession>
<keyword evidence="8" id="KW-1185">Reference proteome</keyword>
<dbReference type="PANTHER" id="PTHR43580">
    <property type="entry name" value="OXIDOREDUCTASE GLYR1-RELATED"/>
    <property type="match status" value="1"/>
</dbReference>
<dbReference type="GO" id="GO:0050661">
    <property type="term" value="F:NADP binding"/>
    <property type="evidence" value="ECO:0007669"/>
    <property type="project" value="InterPro"/>
</dbReference>
<dbReference type="Proteomes" id="UP000265581">
    <property type="component" value="Unassembled WGS sequence"/>
</dbReference>
<dbReference type="InterPro" id="IPR051265">
    <property type="entry name" value="HIBADH-related_NP60_sf"/>
</dbReference>
<dbReference type="Gene3D" id="1.10.1040.10">
    <property type="entry name" value="N-(1-d-carboxylethyl)-l-norvaline Dehydrogenase, domain 2"/>
    <property type="match status" value="1"/>
</dbReference>
<dbReference type="Pfam" id="PF14833">
    <property type="entry name" value="NAD_binding_11"/>
    <property type="match status" value="1"/>
</dbReference>
<name>A0A371P8H5_9ACTN</name>
<dbReference type="OrthoDB" id="5176214at2"/>
<feature type="active site" evidence="4">
    <location>
        <position position="169"/>
    </location>
</feature>
<gene>
    <name evidence="7" type="ORF">DX116_00670</name>
</gene>
<dbReference type="GO" id="GO:0016491">
    <property type="term" value="F:oxidoreductase activity"/>
    <property type="evidence" value="ECO:0007669"/>
    <property type="project" value="UniProtKB-KW"/>
</dbReference>
<comment type="caution">
    <text evidence="7">The sequence shown here is derived from an EMBL/GenBank/DDBJ whole genome shotgun (WGS) entry which is preliminary data.</text>
</comment>
<dbReference type="InterPro" id="IPR013328">
    <property type="entry name" value="6PGD_dom2"/>
</dbReference>
<keyword evidence="3" id="KW-0520">NAD</keyword>
<evidence type="ECO:0000259" key="6">
    <source>
        <dbReference type="Pfam" id="PF14833"/>
    </source>
</evidence>
<dbReference type="SUPFAM" id="SSF51735">
    <property type="entry name" value="NAD(P)-binding Rossmann-fold domains"/>
    <property type="match status" value="1"/>
</dbReference>
<dbReference type="Gene3D" id="3.40.50.720">
    <property type="entry name" value="NAD(P)-binding Rossmann-like Domain"/>
    <property type="match status" value="1"/>
</dbReference>
<sequence>MKITVLGLGRMGRELVRHVIDAGHDVTVWNRSPEACSPAVEQGASRAATAAEAVSGAEIVVTVLFGPETVREVVLDGVDTFAAGALWIDVTTVGPGDASVQAAWAAARDVRYVQSPVLGTLAPARAGALGVLLGGSPDDVEAARAVTDLWADPERVFPLASPERAAAGKLAVNLGLAVTMQALTESIRVGASVGMTAQDVMDLLVKTPLAGIAAAKGATVVDGDFDDAQFTVDALAKDLGLVLDAAAPLPVTETTRARLLAAHEAGLGDSDFSVIAADGSPAQDD</sequence>
<feature type="domain" description="6-phosphogluconate dehydrogenase NADP-binding" evidence="5">
    <location>
        <begin position="2"/>
        <end position="150"/>
    </location>
</feature>
<evidence type="ECO:0000256" key="2">
    <source>
        <dbReference type="ARBA" id="ARBA00023002"/>
    </source>
</evidence>
<dbReference type="InterPro" id="IPR036291">
    <property type="entry name" value="NAD(P)-bd_dom_sf"/>
</dbReference>
<evidence type="ECO:0000313" key="7">
    <source>
        <dbReference type="EMBL" id="REK72195.1"/>
    </source>
</evidence>
<reference evidence="7 8" key="1">
    <citation type="submission" date="2018-08" db="EMBL/GenBank/DDBJ databases">
        <title>Aeromicrobium sp. M2KJ-4, whole genome shotgun sequence.</title>
        <authorList>
            <person name="Tuo L."/>
        </authorList>
    </citation>
    <scope>NUCLEOTIDE SEQUENCE [LARGE SCALE GENOMIC DNA]</scope>
    <source>
        <strain evidence="7 8">M2KJ-4</strain>
    </source>
</reference>